<accession>A0A2K9NZQ1</accession>
<dbReference type="PROSITE" id="PS51154">
    <property type="entry name" value="MACRO"/>
    <property type="match status" value="1"/>
</dbReference>
<dbReference type="GeneID" id="98061760"/>
<sequence length="258" mass="29459">MAQEERLKYLINYLLNEQPEYSNINIPESLEDKKQLLRSLMNVRPPSDISQEFLLVQNQYLSQEIIKKGITNVNDLTPIKEKIYLWQGDITTLRCDAIVSAANNRLLGCFVPCHECIDNAIHTYAGIQLRLACDKIMKSKNSFAGTGSAEITQAYNLPSDYIIHTVGPIINSKLTQNDCLLLKLCYQSCLNAAEKNNLKSIAFCCISTGEYHFPNQRAAEIAVKTVSEFIQYSNIERVIFNVFKDKDYEIYRKLLQTN</sequence>
<dbReference type="AlphaFoldDB" id="A0A2K9NZQ1"/>
<dbReference type="Pfam" id="PF01661">
    <property type="entry name" value="Macro"/>
    <property type="match status" value="1"/>
</dbReference>
<dbReference type="InterPro" id="IPR043472">
    <property type="entry name" value="Macro_dom-like"/>
</dbReference>
<protein>
    <submittedName>
        <fullName evidence="2">Macro domain, putative ADP-ribose binding module</fullName>
    </submittedName>
</protein>
<evidence type="ECO:0000259" key="1">
    <source>
        <dbReference type="PROSITE" id="PS51154"/>
    </source>
</evidence>
<dbReference type="Gene3D" id="3.40.220.10">
    <property type="entry name" value="Leucine Aminopeptidase, subunit E, domain 1"/>
    <property type="match status" value="1"/>
</dbReference>
<gene>
    <name evidence="2" type="ORF">B9O19_00331</name>
</gene>
<dbReference type="CDD" id="cd02908">
    <property type="entry name" value="Macro_OAADPr_deacetylase"/>
    <property type="match status" value="1"/>
</dbReference>
<dbReference type="NCBIfam" id="NF003163">
    <property type="entry name" value="PRK04143.1"/>
    <property type="match status" value="1"/>
</dbReference>
<dbReference type="PANTHER" id="PTHR11106">
    <property type="entry name" value="GANGLIOSIDE INDUCED DIFFERENTIATION ASSOCIATED PROTEIN 2-RELATED"/>
    <property type="match status" value="1"/>
</dbReference>
<reference evidence="2 3" key="1">
    <citation type="submission" date="2017-04" db="EMBL/GenBank/DDBJ databases">
        <title>Monoglobus pectinilyticus 14 draft genome.</title>
        <authorList>
            <person name="Kim C."/>
            <person name="Rosendale D.I."/>
            <person name="Kelly W.J."/>
            <person name="Tannock G.W."/>
            <person name="Patchett M.L."/>
            <person name="Jordens J.Z."/>
        </authorList>
    </citation>
    <scope>NUCLEOTIDE SEQUENCE [LARGE SCALE GENOMIC DNA]</scope>
    <source>
        <strain evidence="2 3">14</strain>
    </source>
</reference>
<dbReference type="EMBL" id="CP020991">
    <property type="protein sequence ID" value="AUO18515.1"/>
    <property type="molecule type" value="Genomic_DNA"/>
</dbReference>
<dbReference type="SMART" id="SM00506">
    <property type="entry name" value="A1pp"/>
    <property type="match status" value="1"/>
</dbReference>
<proteinExistence type="predicted"/>
<dbReference type="RefSeq" id="WP_102364811.1">
    <property type="nucleotide sequence ID" value="NZ_CP020991.1"/>
</dbReference>
<dbReference type="OrthoDB" id="6194521at2"/>
<dbReference type="InterPro" id="IPR002589">
    <property type="entry name" value="Macro_dom"/>
</dbReference>
<organism evidence="2 3">
    <name type="scientific">Monoglobus pectinilyticus</name>
    <dbReference type="NCBI Taxonomy" id="1981510"/>
    <lineage>
        <taxon>Bacteria</taxon>
        <taxon>Bacillati</taxon>
        <taxon>Bacillota</taxon>
        <taxon>Clostridia</taxon>
        <taxon>Monoglobales</taxon>
        <taxon>Monoglobaceae</taxon>
        <taxon>Monoglobus</taxon>
    </lineage>
</organism>
<evidence type="ECO:0000313" key="2">
    <source>
        <dbReference type="EMBL" id="AUO18515.1"/>
    </source>
</evidence>
<feature type="domain" description="Macro" evidence="1">
    <location>
        <begin position="70"/>
        <end position="258"/>
    </location>
</feature>
<name>A0A2K9NZQ1_9FIRM</name>
<dbReference type="PANTHER" id="PTHR11106:SF27">
    <property type="entry name" value="MACRO DOMAIN-CONTAINING PROTEIN"/>
    <property type="match status" value="1"/>
</dbReference>
<dbReference type="KEGG" id="mpec:B9O19_00331"/>
<evidence type="ECO:0000313" key="3">
    <source>
        <dbReference type="Proteomes" id="UP000235589"/>
    </source>
</evidence>
<keyword evidence="3" id="KW-1185">Reference proteome</keyword>
<dbReference type="Proteomes" id="UP000235589">
    <property type="component" value="Chromosome"/>
</dbReference>
<dbReference type="SUPFAM" id="SSF52949">
    <property type="entry name" value="Macro domain-like"/>
    <property type="match status" value="1"/>
</dbReference>